<evidence type="ECO:0000313" key="9">
    <source>
        <dbReference type="EMBL" id="KLT44353.1"/>
    </source>
</evidence>
<protein>
    <recommendedName>
        <fullName evidence="8">Inositol-1-monophosphatase</fullName>
        <ecNumber evidence="8">3.1.3.25</ecNumber>
    </recommendedName>
</protein>
<organism evidence="9 10">
    <name type="scientific">Cutaneotrichosporon oleaginosum</name>
    <dbReference type="NCBI Taxonomy" id="879819"/>
    <lineage>
        <taxon>Eukaryota</taxon>
        <taxon>Fungi</taxon>
        <taxon>Dikarya</taxon>
        <taxon>Basidiomycota</taxon>
        <taxon>Agaricomycotina</taxon>
        <taxon>Tremellomycetes</taxon>
        <taxon>Trichosporonales</taxon>
        <taxon>Trichosporonaceae</taxon>
        <taxon>Cutaneotrichosporon</taxon>
    </lineage>
</organism>
<keyword evidence="5 8" id="KW-0378">Hydrolase</keyword>
<keyword evidence="10" id="KW-1185">Reference proteome</keyword>
<dbReference type="OrthoDB" id="10254945at2759"/>
<feature type="binding site" evidence="7">
    <location>
        <position position="230"/>
    </location>
    <ligand>
        <name>Mg(2+)</name>
        <dbReference type="ChEBI" id="CHEBI:18420"/>
        <label>1</label>
        <note>catalytic</note>
    </ligand>
</feature>
<evidence type="ECO:0000256" key="4">
    <source>
        <dbReference type="ARBA" id="ARBA00022723"/>
    </source>
</evidence>
<dbReference type="FunFam" id="3.30.540.10:FF:000004">
    <property type="entry name" value="Inositol-1-monophosphatase"/>
    <property type="match status" value="1"/>
</dbReference>
<dbReference type="Gene3D" id="3.30.540.10">
    <property type="entry name" value="Fructose-1,6-Bisphosphatase, subunit A, domain 1"/>
    <property type="match status" value="1"/>
</dbReference>
<dbReference type="Pfam" id="PF00459">
    <property type="entry name" value="Inositol_P"/>
    <property type="match status" value="1"/>
</dbReference>
<dbReference type="PANTHER" id="PTHR20854:SF4">
    <property type="entry name" value="INOSITOL-1-MONOPHOSPHATASE-RELATED"/>
    <property type="match status" value="1"/>
</dbReference>
<dbReference type="InterPro" id="IPR033942">
    <property type="entry name" value="IMPase"/>
</dbReference>
<dbReference type="PRINTS" id="PR00377">
    <property type="entry name" value="IMPHPHTASES"/>
</dbReference>
<dbReference type="GO" id="GO:0006021">
    <property type="term" value="P:inositol biosynthetic process"/>
    <property type="evidence" value="ECO:0007669"/>
    <property type="project" value="UniProtKB-UniPathway"/>
</dbReference>
<dbReference type="PANTHER" id="PTHR20854">
    <property type="entry name" value="INOSITOL MONOPHOSPHATASE"/>
    <property type="match status" value="1"/>
</dbReference>
<dbReference type="GO" id="GO:0008934">
    <property type="term" value="F:inositol monophosphate 1-phosphatase activity"/>
    <property type="evidence" value="ECO:0007669"/>
    <property type="project" value="InterPro"/>
</dbReference>
<dbReference type="GO" id="GO:0046854">
    <property type="term" value="P:phosphatidylinositol phosphate biosynthetic process"/>
    <property type="evidence" value="ECO:0007669"/>
    <property type="project" value="InterPro"/>
</dbReference>
<dbReference type="GO" id="GO:0007165">
    <property type="term" value="P:signal transduction"/>
    <property type="evidence" value="ECO:0007669"/>
    <property type="project" value="TreeGrafter"/>
</dbReference>
<dbReference type="InterPro" id="IPR020550">
    <property type="entry name" value="Inositol_monophosphatase_CS"/>
</dbReference>
<keyword evidence="4 7" id="KW-0479">Metal-binding</keyword>
<dbReference type="PROSITE" id="PS00630">
    <property type="entry name" value="IMP_2"/>
    <property type="match status" value="1"/>
</dbReference>
<sequence>MSVDLDAALKFAVSIAKEAGQMMRDGQARRFSQDAGQEEKANSVDLVTECDQQVEKFLVAKIKAEYPDHKFIGEESYDGEKVTDDPTWIVDPIDGTTNFIHGFPMVATSIGLAIGGIPVLGVIYNPFLDLLYTGAEGRGAYMNESIKLPTAVRSLDSLSEALVAVEYGSSRRDPALSNKLDTFKRLTGDKRDGHKMVHSLRSVGSAALNICFVAAGQLDAYWEIGCWPWDVCAGMAILKEAGGASYAGKMTEKGWTGEPNAAIMAGRKYLFIRQVPAAKGDTVRAAQATLAKELYDIVEEWDPAS</sequence>
<dbReference type="InterPro" id="IPR020583">
    <property type="entry name" value="Inositol_monoP_metal-BS"/>
</dbReference>
<evidence type="ECO:0000256" key="6">
    <source>
        <dbReference type="ARBA" id="ARBA00022842"/>
    </source>
</evidence>
<dbReference type="AlphaFoldDB" id="A0A0J0XTD3"/>
<evidence type="ECO:0000313" key="10">
    <source>
        <dbReference type="Proteomes" id="UP000053611"/>
    </source>
</evidence>
<accession>A0A0J0XTD3</accession>
<comment type="cofactor">
    <cofactor evidence="2 7 8">
        <name>Mg(2+)</name>
        <dbReference type="ChEBI" id="CHEBI:18420"/>
    </cofactor>
</comment>
<name>A0A0J0XTD3_9TREE</name>
<dbReference type="UniPathway" id="UPA00823">
    <property type="reaction ID" value="UER00788"/>
</dbReference>
<dbReference type="SUPFAM" id="SSF56655">
    <property type="entry name" value="Carbohydrate phosphatase"/>
    <property type="match status" value="1"/>
</dbReference>
<reference evidence="9 10" key="1">
    <citation type="submission" date="2015-03" db="EMBL/GenBank/DDBJ databases">
        <title>Genomics and transcriptomics of the oil-accumulating basidiomycete yeast T. oleaginosus allow insights into substrate utilization and the diverse evolutionary trajectories of mating systems in fungi.</title>
        <authorList>
            <consortium name="DOE Joint Genome Institute"/>
            <person name="Kourist R."/>
            <person name="Kracht O."/>
            <person name="Bracharz F."/>
            <person name="Lipzen A."/>
            <person name="Nolan M."/>
            <person name="Ohm R."/>
            <person name="Grigoriev I."/>
            <person name="Sun S."/>
            <person name="Heitman J."/>
            <person name="Bruck T."/>
            <person name="Nowrousian M."/>
        </authorList>
    </citation>
    <scope>NUCLEOTIDE SEQUENCE [LARGE SCALE GENOMIC DNA]</scope>
    <source>
        <strain evidence="9 10">IBC0246</strain>
    </source>
</reference>
<evidence type="ECO:0000256" key="8">
    <source>
        <dbReference type="RuleBase" id="RU364068"/>
    </source>
</evidence>
<dbReference type="InterPro" id="IPR000760">
    <property type="entry name" value="Inositol_monophosphatase-like"/>
</dbReference>
<dbReference type="STRING" id="879819.A0A0J0XTD3"/>
<proteinExistence type="inferred from homology"/>
<gene>
    <name evidence="9" type="ORF">CC85DRAFT_311148</name>
</gene>
<keyword evidence="6 7" id="KW-0460">Magnesium</keyword>
<evidence type="ECO:0000256" key="7">
    <source>
        <dbReference type="PIRSR" id="PIRSR600760-2"/>
    </source>
</evidence>
<dbReference type="GO" id="GO:0046872">
    <property type="term" value="F:metal ion binding"/>
    <property type="evidence" value="ECO:0007669"/>
    <property type="project" value="UniProtKB-KW"/>
</dbReference>
<evidence type="ECO:0000256" key="3">
    <source>
        <dbReference type="ARBA" id="ARBA00009759"/>
    </source>
</evidence>
<comment type="pathway">
    <text evidence="8">Polyol metabolism; myo-inositol biosynthesis; myo-inositol from D-glucose 6-phosphate: step 2/2.</text>
</comment>
<comment type="catalytic activity">
    <reaction evidence="1 8">
        <text>a myo-inositol phosphate + H2O = myo-inositol + phosphate</text>
        <dbReference type="Rhea" id="RHEA:24056"/>
        <dbReference type="ChEBI" id="CHEBI:15377"/>
        <dbReference type="ChEBI" id="CHEBI:17268"/>
        <dbReference type="ChEBI" id="CHEBI:43474"/>
        <dbReference type="ChEBI" id="CHEBI:84139"/>
        <dbReference type="EC" id="3.1.3.25"/>
    </reaction>
</comment>
<dbReference type="EC" id="3.1.3.25" evidence="8"/>
<feature type="binding site" evidence="7">
    <location>
        <position position="93"/>
    </location>
    <ligand>
        <name>Mg(2+)</name>
        <dbReference type="ChEBI" id="CHEBI:18420"/>
        <label>2</label>
    </ligand>
</feature>
<dbReference type="EMBL" id="KQ087187">
    <property type="protein sequence ID" value="KLT44353.1"/>
    <property type="molecule type" value="Genomic_DNA"/>
</dbReference>
<dbReference type="PROSITE" id="PS00629">
    <property type="entry name" value="IMP_1"/>
    <property type="match status" value="1"/>
</dbReference>
<feature type="binding site" evidence="7">
    <location>
        <position position="74"/>
    </location>
    <ligand>
        <name>Mg(2+)</name>
        <dbReference type="ChEBI" id="CHEBI:18420"/>
        <label>1</label>
        <note>catalytic</note>
    </ligand>
</feature>
<dbReference type="CDD" id="cd01639">
    <property type="entry name" value="IMPase"/>
    <property type="match status" value="1"/>
</dbReference>
<feature type="binding site" evidence="7">
    <location>
        <position position="94"/>
    </location>
    <ligand>
        <name>Mg(2+)</name>
        <dbReference type="ChEBI" id="CHEBI:18420"/>
        <label>1</label>
        <note>catalytic</note>
    </ligand>
</feature>
<evidence type="ECO:0000256" key="5">
    <source>
        <dbReference type="ARBA" id="ARBA00022801"/>
    </source>
</evidence>
<comment type="similarity">
    <text evidence="3 8">Belongs to the inositol monophosphatase superfamily.</text>
</comment>
<evidence type="ECO:0000256" key="2">
    <source>
        <dbReference type="ARBA" id="ARBA00001946"/>
    </source>
</evidence>
<dbReference type="Proteomes" id="UP000053611">
    <property type="component" value="Unassembled WGS sequence"/>
</dbReference>
<dbReference type="Gene3D" id="3.40.190.80">
    <property type="match status" value="1"/>
</dbReference>
<evidence type="ECO:0000256" key="1">
    <source>
        <dbReference type="ARBA" id="ARBA00001033"/>
    </source>
</evidence>
<feature type="binding site" evidence="7">
    <location>
        <position position="91"/>
    </location>
    <ligand>
        <name>Mg(2+)</name>
        <dbReference type="ChEBI" id="CHEBI:18420"/>
        <label>1</label>
        <note>catalytic</note>
    </ligand>
</feature>